<evidence type="ECO:0000313" key="10">
    <source>
        <dbReference type="Proteomes" id="UP000018468"/>
    </source>
</evidence>
<feature type="chain" id="PRO_5031591813" description="Interleukin family protein" evidence="8">
    <location>
        <begin position="26"/>
        <end position="181"/>
    </location>
</feature>
<dbReference type="GO" id="GO:0005615">
    <property type="term" value="C:extracellular space"/>
    <property type="evidence" value="ECO:0000318"/>
    <property type="project" value="GO_Central"/>
</dbReference>
<keyword evidence="4 8" id="KW-0964">Secreted</keyword>
<sequence length="181" mass="20893">MRTSVFASCLLSTVLLAVSIPSAAGHRLHLGSCAINIQVHELREYFNEIRQTIVREDDHMGVRLLMEQTMNVQPAESCCFLRHLLRFYVENVFSHYSASSAQVRRRTSSLANSFLSIKRDLRQCHTHKHCQCEEETQLKIKTIQTAFDKMNIKVASVKAIGELDFLLDWLEKFHHKLIFCS</sequence>
<keyword evidence="10" id="KW-1185">Reference proteome</keyword>
<dbReference type="Ensembl" id="ENSLOCT00000015125.1">
    <property type="protein sequence ID" value="ENSLOCP00000015096.1"/>
    <property type="gene ID" value="ENSLOCG00000012268.1"/>
</dbReference>
<feature type="signal peptide" evidence="8">
    <location>
        <begin position="1"/>
        <end position="25"/>
    </location>
</feature>
<dbReference type="InterPro" id="IPR020443">
    <property type="entry name" value="IL-10/19/20/24/26"/>
</dbReference>
<dbReference type="SUPFAM" id="SSF47266">
    <property type="entry name" value="4-helical cytokines"/>
    <property type="match status" value="1"/>
</dbReference>
<comment type="subcellular location">
    <subcellularLocation>
        <location evidence="1 8">Secreted</location>
    </subcellularLocation>
</comment>
<evidence type="ECO:0000313" key="9">
    <source>
        <dbReference type="Ensembl" id="ENSLOCP00000015096.1"/>
    </source>
</evidence>
<dbReference type="Gene3D" id="1.20.1250.10">
    <property type="match status" value="1"/>
</dbReference>
<dbReference type="SMART" id="SM00188">
    <property type="entry name" value="IL10"/>
    <property type="match status" value="1"/>
</dbReference>
<protein>
    <recommendedName>
        <fullName evidence="8">Interleukin family protein</fullName>
    </recommendedName>
</protein>
<evidence type="ECO:0000256" key="8">
    <source>
        <dbReference type="RuleBase" id="RU368043"/>
    </source>
</evidence>
<dbReference type="GO" id="GO:0006955">
    <property type="term" value="P:immune response"/>
    <property type="evidence" value="ECO:0000318"/>
    <property type="project" value="GO_Central"/>
</dbReference>
<comment type="function">
    <text evidence="8">Immune regulatory cytokine.</text>
</comment>
<comment type="similarity">
    <text evidence="2 8">Belongs to the IL-10 family.</text>
</comment>
<keyword evidence="3 8" id="KW-0202">Cytokine</keyword>
<dbReference type="InterPro" id="IPR009079">
    <property type="entry name" value="4_helix_cytokine-like_core"/>
</dbReference>
<dbReference type="PANTHER" id="PTHR48482:SF3">
    <property type="entry name" value="INTERLEUKIN-19"/>
    <property type="match status" value="1"/>
</dbReference>
<feature type="disulfide bond" evidence="6">
    <location>
        <begin position="78"/>
        <end position="132"/>
    </location>
</feature>
<proteinExistence type="inferred from homology"/>
<evidence type="ECO:0000256" key="6">
    <source>
        <dbReference type="PIRSR" id="PIRSR620443-50"/>
    </source>
</evidence>
<evidence type="ECO:0000256" key="1">
    <source>
        <dbReference type="ARBA" id="ARBA00004613"/>
    </source>
</evidence>
<dbReference type="Bgee" id="ENSLOCG00000012268">
    <property type="expression patterns" value="Expressed in pharyngeal gill and 2 other cell types or tissues"/>
</dbReference>
<reference evidence="10" key="1">
    <citation type="submission" date="2011-12" db="EMBL/GenBank/DDBJ databases">
        <title>The Draft Genome of Lepisosteus oculatus.</title>
        <authorList>
            <consortium name="The Broad Institute Genome Assembly &amp; Analysis Group"/>
            <consortium name="Computational R&amp;D Group"/>
            <consortium name="and Sequencing Platform"/>
            <person name="Di Palma F."/>
            <person name="Alfoldi J."/>
            <person name="Johnson J."/>
            <person name="Berlin A."/>
            <person name="Gnerre S."/>
            <person name="Jaffe D."/>
            <person name="MacCallum I."/>
            <person name="Young S."/>
            <person name="Walker B.J."/>
            <person name="Lander E.S."/>
            <person name="Lindblad-Toh K."/>
        </authorList>
    </citation>
    <scope>NUCLEOTIDE SEQUENCE [LARGE SCALE GENOMIC DNA]</scope>
</reference>
<feature type="disulfide bond" evidence="7">
    <location>
        <begin position="79"/>
        <end position="132"/>
    </location>
</feature>
<dbReference type="InterPro" id="IPR020444">
    <property type="entry name" value="IL-24"/>
</dbReference>
<dbReference type="Pfam" id="PF00726">
    <property type="entry name" value="IL10"/>
    <property type="match status" value="1"/>
</dbReference>
<keyword evidence="5 8" id="KW-0732">Signal</keyword>
<dbReference type="PANTHER" id="PTHR48482">
    <property type="entry name" value="INTERLEUKIN-19-RELATED"/>
    <property type="match status" value="1"/>
</dbReference>
<evidence type="ECO:0000256" key="3">
    <source>
        <dbReference type="ARBA" id="ARBA00022514"/>
    </source>
</evidence>
<dbReference type="OMA" id="RLCHARM"/>
<dbReference type="Proteomes" id="UP000018468">
    <property type="component" value="Linkage group LG3"/>
</dbReference>
<name>W5N387_LEPOC</name>
<reference evidence="9" key="2">
    <citation type="submission" date="2025-08" db="UniProtKB">
        <authorList>
            <consortium name="Ensembl"/>
        </authorList>
    </citation>
    <scope>IDENTIFICATION</scope>
</reference>
<dbReference type="EMBL" id="AHAT01016652">
    <property type="status" value="NOT_ANNOTATED_CDS"/>
    <property type="molecule type" value="Genomic_DNA"/>
</dbReference>
<feature type="disulfide bond" evidence="6">
    <location>
        <begin position="33"/>
        <end position="124"/>
    </location>
</feature>
<evidence type="ECO:0000256" key="5">
    <source>
        <dbReference type="ARBA" id="ARBA00022729"/>
    </source>
</evidence>
<feature type="disulfide bond" evidence="7">
    <location>
        <begin position="78"/>
        <end position="130"/>
    </location>
</feature>
<evidence type="ECO:0000256" key="4">
    <source>
        <dbReference type="ARBA" id="ARBA00022525"/>
    </source>
</evidence>
<accession>W5N387</accession>
<keyword evidence="6" id="KW-1015">Disulfide bond</keyword>
<dbReference type="GO" id="GO:0005125">
    <property type="term" value="F:cytokine activity"/>
    <property type="evidence" value="ECO:0000318"/>
    <property type="project" value="GO_Central"/>
</dbReference>
<dbReference type="eggNOG" id="ENOG502S5RZ">
    <property type="taxonomic scope" value="Eukaryota"/>
</dbReference>
<evidence type="ECO:0000256" key="7">
    <source>
        <dbReference type="PIRSR" id="PIRSR620443-51"/>
    </source>
</evidence>
<evidence type="ECO:0000256" key="2">
    <source>
        <dbReference type="ARBA" id="ARBA00008813"/>
    </source>
</evidence>
<dbReference type="STRING" id="7918.ENSLOCP00000015096"/>
<dbReference type="AlphaFoldDB" id="W5N387"/>
<reference evidence="9" key="3">
    <citation type="submission" date="2025-09" db="UniProtKB">
        <authorList>
            <consortium name="Ensembl"/>
        </authorList>
    </citation>
    <scope>IDENTIFICATION</scope>
</reference>
<dbReference type="InParanoid" id="W5N387"/>
<dbReference type="PRINTS" id="PR01937">
    <property type="entry name" value="INTRLEUKIN24"/>
</dbReference>
<dbReference type="GeneTree" id="ENSGT00950000183124"/>
<organism evidence="9 10">
    <name type="scientific">Lepisosteus oculatus</name>
    <name type="common">Spotted gar</name>
    <dbReference type="NCBI Taxonomy" id="7918"/>
    <lineage>
        <taxon>Eukaryota</taxon>
        <taxon>Metazoa</taxon>
        <taxon>Chordata</taxon>
        <taxon>Craniata</taxon>
        <taxon>Vertebrata</taxon>
        <taxon>Euteleostomi</taxon>
        <taxon>Actinopterygii</taxon>
        <taxon>Neopterygii</taxon>
        <taxon>Holostei</taxon>
        <taxon>Semionotiformes</taxon>
        <taxon>Lepisosteidae</taxon>
        <taxon>Lepisosteus</taxon>
    </lineage>
</organism>